<dbReference type="UniPathway" id="UPA00126">
    <property type="reaction ID" value="UER00424"/>
</dbReference>
<evidence type="ECO:0000256" key="3">
    <source>
        <dbReference type="ARBA" id="ARBA00009736"/>
    </source>
</evidence>
<dbReference type="InterPro" id="IPR036412">
    <property type="entry name" value="HAD-like_sf"/>
</dbReference>
<dbReference type="Pfam" id="PF03332">
    <property type="entry name" value="PMM"/>
    <property type="match status" value="1"/>
</dbReference>
<keyword evidence="7 12" id="KW-0479">Metal-binding</keyword>
<dbReference type="GO" id="GO:0004615">
    <property type="term" value="F:phosphomannomutase activity"/>
    <property type="evidence" value="ECO:0007669"/>
    <property type="project" value="UniProtKB-EC"/>
</dbReference>
<comment type="caution">
    <text evidence="13">The sequence shown here is derived from an EMBL/GenBank/DDBJ whole genome shotgun (WGS) entry which is preliminary data.</text>
</comment>
<dbReference type="GO" id="GO:0009298">
    <property type="term" value="P:GDP-mannose biosynthetic process"/>
    <property type="evidence" value="ECO:0007669"/>
    <property type="project" value="UniProtKB-UniPathway"/>
</dbReference>
<dbReference type="Gene3D" id="3.30.1240.20">
    <property type="match status" value="1"/>
</dbReference>
<accession>A0A1G2MW16</accession>
<reference evidence="13 14" key="1">
    <citation type="journal article" date="2016" name="Nat. Commun.">
        <title>Thousands of microbial genomes shed light on interconnected biogeochemical processes in an aquifer system.</title>
        <authorList>
            <person name="Anantharaman K."/>
            <person name="Brown C.T."/>
            <person name="Hug L.A."/>
            <person name="Sharon I."/>
            <person name="Castelle C.J."/>
            <person name="Probst A.J."/>
            <person name="Thomas B.C."/>
            <person name="Singh A."/>
            <person name="Wilkins M.J."/>
            <person name="Karaoz U."/>
            <person name="Brodie E.L."/>
            <person name="Williams K.H."/>
            <person name="Hubbard S.S."/>
            <person name="Banfield J.F."/>
        </authorList>
    </citation>
    <scope>NUCLEOTIDE SEQUENCE [LARGE SCALE GENOMIC DNA]</scope>
</reference>
<evidence type="ECO:0000313" key="13">
    <source>
        <dbReference type="EMBL" id="OHA27252.1"/>
    </source>
</evidence>
<keyword evidence="9" id="KW-0413">Isomerase</keyword>
<feature type="binding site" evidence="12">
    <location>
        <position position="215"/>
    </location>
    <ligand>
        <name>Mg(2+)</name>
        <dbReference type="ChEBI" id="CHEBI:18420"/>
        <label>1</label>
    </ligand>
</feature>
<comment type="similarity">
    <text evidence="3">Belongs to the eukaryotic PMM family.</text>
</comment>
<evidence type="ECO:0000256" key="5">
    <source>
        <dbReference type="ARBA" id="ARBA00012730"/>
    </source>
</evidence>
<dbReference type="NCBIfam" id="TIGR01484">
    <property type="entry name" value="HAD-SF-IIB"/>
    <property type="match status" value="1"/>
</dbReference>
<evidence type="ECO:0000256" key="6">
    <source>
        <dbReference type="ARBA" id="ARBA00022490"/>
    </source>
</evidence>
<evidence type="ECO:0000256" key="7">
    <source>
        <dbReference type="ARBA" id="ARBA00022723"/>
    </source>
</evidence>
<feature type="binding site" evidence="11">
    <location>
        <position position="184"/>
    </location>
    <ligand>
        <name>alpha-D-mannose 1-phosphate</name>
        <dbReference type="ChEBI" id="CHEBI:58409"/>
    </ligand>
</feature>
<feature type="active site" description="Proton donor/acceptor" evidence="10">
    <location>
        <position position="14"/>
    </location>
</feature>
<evidence type="ECO:0000313" key="14">
    <source>
        <dbReference type="Proteomes" id="UP000177943"/>
    </source>
</evidence>
<dbReference type="GO" id="GO:0006013">
    <property type="term" value="P:mannose metabolic process"/>
    <property type="evidence" value="ECO:0007669"/>
    <property type="project" value="TreeGrafter"/>
</dbReference>
<dbReference type="GO" id="GO:0016791">
    <property type="term" value="F:phosphatase activity"/>
    <property type="evidence" value="ECO:0007669"/>
    <property type="project" value="UniProtKB-ARBA"/>
</dbReference>
<dbReference type="AlphaFoldDB" id="A0A1G2MW16"/>
<dbReference type="GO" id="GO:0046872">
    <property type="term" value="F:metal ion binding"/>
    <property type="evidence" value="ECO:0007669"/>
    <property type="project" value="UniProtKB-KW"/>
</dbReference>
<dbReference type="SUPFAM" id="SSF56784">
    <property type="entry name" value="HAD-like"/>
    <property type="match status" value="1"/>
</dbReference>
<comment type="subunit">
    <text evidence="4">Homodimer.</text>
</comment>
<dbReference type="PANTHER" id="PTHR10466">
    <property type="entry name" value="PHOSPHOMANNOMUTASE"/>
    <property type="match status" value="1"/>
</dbReference>
<dbReference type="Gene3D" id="3.40.50.1000">
    <property type="entry name" value="HAD superfamily/HAD-like"/>
    <property type="match status" value="1"/>
</dbReference>
<feature type="binding site" evidence="11">
    <location>
        <position position="131"/>
    </location>
    <ligand>
        <name>alpha-D-mannose 1-phosphate</name>
        <dbReference type="ChEBI" id="CHEBI:58409"/>
    </ligand>
</feature>
<dbReference type="GO" id="GO:0005829">
    <property type="term" value="C:cytosol"/>
    <property type="evidence" value="ECO:0007669"/>
    <property type="project" value="TreeGrafter"/>
</dbReference>
<evidence type="ECO:0000256" key="9">
    <source>
        <dbReference type="ARBA" id="ARBA00023235"/>
    </source>
</evidence>
<gene>
    <name evidence="13" type="ORF">A3D56_00355</name>
</gene>
<dbReference type="EMBL" id="MHRP01000019">
    <property type="protein sequence ID" value="OHA27252.1"/>
    <property type="molecule type" value="Genomic_DNA"/>
</dbReference>
<dbReference type="InterPro" id="IPR006379">
    <property type="entry name" value="HAD-SF_hydro_IIB"/>
</dbReference>
<evidence type="ECO:0000256" key="2">
    <source>
        <dbReference type="ARBA" id="ARBA00004699"/>
    </source>
</evidence>
<evidence type="ECO:0000256" key="8">
    <source>
        <dbReference type="ARBA" id="ARBA00022842"/>
    </source>
</evidence>
<comment type="cofactor">
    <cofactor evidence="12">
        <name>Mg(2+)</name>
        <dbReference type="ChEBI" id="CHEBI:18420"/>
    </cofactor>
</comment>
<evidence type="ECO:0000256" key="12">
    <source>
        <dbReference type="PIRSR" id="PIRSR605002-3"/>
    </source>
</evidence>
<comment type="subcellular location">
    <subcellularLocation>
        <location evidence="1">Cytoplasm</location>
    </subcellularLocation>
</comment>
<sequence>MINPPPKLIAFDLDGTLTESKTKMSEQMGELVAKLLQKMPVAIMSGADFTQFEKQFLPVLTEKAHRTLLYLFPDNAAQCFMYVNDSWRLQYDNSFTEEERAHILNALNLALKKTGLAEIPLHVWGNRIEDRGAQITFSGLGQKAPLREKKIWDPHREKRVHLRNTLMKYLPEFSEAVGGSTSVDITRKGITKAYGIIELSKLTNIPISDMVYVGDALEEGGNDAVVKETGIKTISVETPADTARLIQSIVSKGPRHAPVA</sequence>
<feature type="binding site" evidence="12">
    <location>
        <position position="14"/>
    </location>
    <ligand>
        <name>Mg(2+)</name>
        <dbReference type="ChEBI" id="CHEBI:18420"/>
        <label>1</label>
    </ligand>
</feature>
<evidence type="ECO:0000256" key="4">
    <source>
        <dbReference type="ARBA" id="ARBA00011738"/>
    </source>
</evidence>
<dbReference type="EC" id="5.4.2.8" evidence="5"/>
<dbReference type="InterPro" id="IPR005002">
    <property type="entry name" value="PMM"/>
</dbReference>
<dbReference type="InterPro" id="IPR023214">
    <property type="entry name" value="HAD_sf"/>
</dbReference>
<name>A0A1G2MW16_9BACT</name>
<dbReference type="Proteomes" id="UP000177943">
    <property type="component" value="Unassembled WGS sequence"/>
</dbReference>
<dbReference type="InterPro" id="IPR043169">
    <property type="entry name" value="PMM_cap"/>
</dbReference>
<evidence type="ECO:0000256" key="1">
    <source>
        <dbReference type="ARBA" id="ARBA00004496"/>
    </source>
</evidence>
<feature type="binding site" evidence="12">
    <location>
        <position position="12"/>
    </location>
    <ligand>
        <name>Mg(2+)</name>
        <dbReference type="ChEBI" id="CHEBI:18420"/>
        <label>1</label>
    </ligand>
</feature>
<dbReference type="GO" id="GO:0006487">
    <property type="term" value="P:protein N-linked glycosylation"/>
    <property type="evidence" value="ECO:0007669"/>
    <property type="project" value="TreeGrafter"/>
</dbReference>
<feature type="binding site" evidence="11">
    <location>
        <position position="182"/>
    </location>
    <ligand>
        <name>alpha-D-mannose 1-phosphate</name>
        <dbReference type="ChEBI" id="CHEBI:58409"/>
    </ligand>
</feature>
<evidence type="ECO:0000256" key="11">
    <source>
        <dbReference type="PIRSR" id="PIRSR605002-2"/>
    </source>
</evidence>
<feature type="active site" description="Nucleophile" evidence="10">
    <location>
        <position position="12"/>
    </location>
</feature>
<proteinExistence type="inferred from homology"/>
<evidence type="ECO:0000256" key="10">
    <source>
        <dbReference type="PIRSR" id="PIRSR605002-1"/>
    </source>
</evidence>
<keyword evidence="6" id="KW-0963">Cytoplasm</keyword>
<comment type="pathway">
    <text evidence="2">Nucleotide-sugar biosynthesis; GDP-alpha-D-mannose biosynthesis; alpha-D-mannose 1-phosphate from D-fructose 6-phosphate: step 2/2.</text>
</comment>
<organism evidence="13 14">
    <name type="scientific">Candidatus Taylorbacteria bacterium RIFCSPHIGHO2_02_FULL_45_35</name>
    <dbReference type="NCBI Taxonomy" id="1802311"/>
    <lineage>
        <taxon>Bacteria</taxon>
        <taxon>Candidatus Tayloriibacteriota</taxon>
    </lineage>
</organism>
<protein>
    <recommendedName>
        <fullName evidence="5">phosphomannomutase</fullName>
        <ecNumber evidence="5">5.4.2.8</ecNumber>
    </recommendedName>
</protein>
<keyword evidence="8 12" id="KW-0460">Magnesium</keyword>
<dbReference type="PANTHER" id="PTHR10466:SF0">
    <property type="entry name" value="PHOSPHOMANNOMUTASE"/>
    <property type="match status" value="1"/>
</dbReference>